<dbReference type="Proteomes" id="UP000299102">
    <property type="component" value="Unassembled WGS sequence"/>
</dbReference>
<accession>A0A4C1ZP86</accession>
<evidence type="ECO:0000313" key="1">
    <source>
        <dbReference type="EMBL" id="GBP90286.1"/>
    </source>
</evidence>
<dbReference type="EMBL" id="BGZK01002072">
    <property type="protein sequence ID" value="GBP90286.1"/>
    <property type="molecule type" value="Genomic_DNA"/>
</dbReference>
<proteinExistence type="predicted"/>
<dbReference type="AlphaFoldDB" id="A0A4C1ZP86"/>
<keyword evidence="2" id="KW-1185">Reference proteome</keyword>
<comment type="caution">
    <text evidence="1">The sequence shown here is derived from an EMBL/GenBank/DDBJ whole genome shotgun (WGS) entry which is preliminary data.</text>
</comment>
<sequence>MRWRAGEANNKHSLGTSRRVNRLKRWPMLPERWLAEGARLRARDWSGALNYIRGAAWWRIRRGSRVDPPALLVGPREGNGAAQIVASAEYCASPTLRLVTRAHAAEHEVLPVIEEFLIHEDKSAMQSVESSKGLMGRVFGAVAGRGRELSAAVSRARLVLPTTA</sequence>
<reference evidence="1 2" key="1">
    <citation type="journal article" date="2019" name="Commun. Biol.">
        <title>The bagworm genome reveals a unique fibroin gene that provides high tensile strength.</title>
        <authorList>
            <person name="Kono N."/>
            <person name="Nakamura H."/>
            <person name="Ohtoshi R."/>
            <person name="Tomita M."/>
            <person name="Numata K."/>
            <person name="Arakawa K."/>
        </authorList>
    </citation>
    <scope>NUCLEOTIDE SEQUENCE [LARGE SCALE GENOMIC DNA]</scope>
</reference>
<evidence type="ECO:0000313" key="2">
    <source>
        <dbReference type="Proteomes" id="UP000299102"/>
    </source>
</evidence>
<gene>
    <name evidence="1" type="ORF">EVAR_47618_1</name>
</gene>
<organism evidence="1 2">
    <name type="scientific">Eumeta variegata</name>
    <name type="common">Bagworm moth</name>
    <name type="synonym">Eumeta japonica</name>
    <dbReference type="NCBI Taxonomy" id="151549"/>
    <lineage>
        <taxon>Eukaryota</taxon>
        <taxon>Metazoa</taxon>
        <taxon>Ecdysozoa</taxon>
        <taxon>Arthropoda</taxon>
        <taxon>Hexapoda</taxon>
        <taxon>Insecta</taxon>
        <taxon>Pterygota</taxon>
        <taxon>Neoptera</taxon>
        <taxon>Endopterygota</taxon>
        <taxon>Lepidoptera</taxon>
        <taxon>Glossata</taxon>
        <taxon>Ditrysia</taxon>
        <taxon>Tineoidea</taxon>
        <taxon>Psychidae</taxon>
        <taxon>Oiketicinae</taxon>
        <taxon>Eumeta</taxon>
    </lineage>
</organism>
<dbReference type="OrthoDB" id="408373at2759"/>
<name>A0A4C1ZP86_EUMVA</name>
<protein>
    <submittedName>
        <fullName evidence="1">Uncharacterized protein</fullName>
    </submittedName>
</protein>